<sequence>MVKIGVPVPLDVELPPAAWTGPGELVADAPALGPEVGRVVTSTAVPFQAVAGASQIIHARVVISDPRRPLVVRVFHHGREAFRRTVPISPGQVPGRLLVALSDDHAGLASLRRLAGRVGVVYVTGSMLPRFWQEYLGVDLVVIRDLDSPPLDSAQQEALRTWILLGGRLLLIARPGVRLPPTLEPMLPATLGETRTVPFLAALAASDGGALPSGPATVTALVPHPAARRMTAGGLPLAASWDAGRGQVIEWGIDPWLPPFLEWSGRLRWWGEALGPEGAPAVDSATIADKLVIVTPLLAGGAIILYIGLLLGLLRWRATPAGAGWSLLLVLIGLGGFSLLGETARARSARLTEATVLEPVGVTRIARITTSAAVVVPYGGRYRITVARDMVVQPITPSSDLRVELSGAGTVLTGVLRPGEPARPFQAVGVAPLLASAAISEDGRRLVVDLGSFGIRRAELRHRDRVYPLGDLPAGRSVAGLHPDGWVAAGSEARTLPEFSARLRDAIFQGPSGGAILGATTPVLVGELDRAAPVFTLRGAGAPGQRLTILLMPLERR</sequence>
<dbReference type="Proteomes" id="UP000320048">
    <property type="component" value="Unassembled WGS sequence"/>
</dbReference>
<proteinExistence type="predicted"/>
<keyword evidence="1" id="KW-1133">Transmembrane helix</keyword>
<evidence type="ECO:0000313" key="3">
    <source>
        <dbReference type="Proteomes" id="UP000320048"/>
    </source>
</evidence>
<evidence type="ECO:0008006" key="4">
    <source>
        <dbReference type="Google" id="ProtNLM"/>
    </source>
</evidence>
<feature type="transmembrane region" description="Helical" evidence="1">
    <location>
        <begin position="322"/>
        <end position="340"/>
    </location>
</feature>
<organism evidence="2 3">
    <name type="scientific">Candidatus Segetimicrobium genomatis</name>
    <dbReference type="NCBI Taxonomy" id="2569760"/>
    <lineage>
        <taxon>Bacteria</taxon>
        <taxon>Bacillati</taxon>
        <taxon>Candidatus Sysuimicrobiota</taxon>
        <taxon>Candidatus Sysuimicrobiia</taxon>
        <taxon>Candidatus Sysuimicrobiales</taxon>
        <taxon>Candidatus Segetimicrobiaceae</taxon>
        <taxon>Candidatus Segetimicrobium</taxon>
    </lineage>
</organism>
<dbReference type="SUPFAM" id="SSF52317">
    <property type="entry name" value="Class I glutamine amidotransferase-like"/>
    <property type="match status" value="1"/>
</dbReference>
<evidence type="ECO:0000256" key="1">
    <source>
        <dbReference type="SAM" id="Phobius"/>
    </source>
</evidence>
<protein>
    <recommendedName>
        <fullName evidence="4">DUF4350 domain-containing protein</fullName>
    </recommendedName>
</protein>
<name>A0A537JFH1_9BACT</name>
<dbReference type="EMBL" id="VBAO01000135">
    <property type="protein sequence ID" value="TMI82254.1"/>
    <property type="molecule type" value="Genomic_DNA"/>
</dbReference>
<comment type="caution">
    <text evidence="2">The sequence shown here is derived from an EMBL/GenBank/DDBJ whole genome shotgun (WGS) entry which is preliminary data.</text>
</comment>
<dbReference type="AlphaFoldDB" id="A0A537JFH1"/>
<reference evidence="2 3" key="1">
    <citation type="journal article" date="2019" name="Nat. Microbiol.">
        <title>Mediterranean grassland soil C-N compound turnover is dependent on rainfall and depth, and is mediated by genomically divergent microorganisms.</title>
        <authorList>
            <person name="Diamond S."/>
            <person name="Andeer P.F."/>
            <person name="Li Z."/>
            <person name="Crits-Christoph A."/>
            <person name="Burstein D."/>
            <person name="Anantharaman K."/>
            <person name="Lane K.R."/>
            <person name="Thomas B.C."/>
            <person name="Pan C."/>
            <person name="Northen T.R."/>
            <person name="Banfield J.F."/>
        </authorList>
    </citation>
    <scope>NUCLEOTIDE SEQUENCE [LARGE SCALE GENOMIC DNA]</scope>
    <source>
        <strain evidence="2">NP_7</strain>
    </source>
</reference>
<feature type="transmembrane region" description="Helical" evidence="1">
    <location>
        <begin position="291"/>
        <end position="316"/>
    </location>
</feature>
<dbReference type="Gene3D" id="3.40.50.880">
    <property type="match status" value="1"/>
</dbReference>
<evidence type="ECO:0000313" key="2">
    <source>
        <dbReference type="EMBL" id="TMI82254.1"/>
    </source>
</evidence>
<keyword evidence="1" id="KW-0812">Transmembrane</keyword>
<dbReference type="InterPro" id="IPR029062">
    <property type="entry name" value="Class_I_gatase-like"/>
</dbReference>
<accession>A0A537JFH1</accession>
<gene>
    <name evidence="2" type="ORF">E6H04_05105</name>
</gene>
<keyword evidence="1" id="KW-0472">Membrane</keyword>